<dbReference type="FunFam" id="3.30.70.270:FF:000003">
    <property type="entry name" value="Transposon Ty3-G Gag-Pol polyprotein"/>
    <property type="match status" value="1"/>
</dbReference>
<evidence type="ECO:0000256" key="7">
    <source>
        <dbReference type="ARBA" id="ARBA00022918"/>
    </source>
</evidence>
<dbReference type="Gene3D" id="3.30.70.270">
    <property type="match status" value="2"/>
</dbReference>
<dbReference type="GO" id="GO:0006508">
    <property type="term" value="P:proteolysis"/>
    <property type="evidence" value="ECO:0007669"/>
    <property type="project" value="UniProtKB-KW"/>
</dbReference>
<dbReference type="InterPro" id="IPR041373">
    <property type="entry name" value="RT_RNaseH"/>
</dbReference>
<name>A0AAQ3SZ95_PASNO</name>
<dbReference type="InterPro" id="IPR043502">
    <property type="entry name" value="DNA/RNA_pol_sf"/>
</dbReference>
<keyword evidence="7" id="KW-0695">RNA-directed DNA polymerase</keyword>
<organism evidence="9 10">
    <name type="scientific">Paspalum notatum var. saurae</name>
    <dbReference type="NCBI Taxonomy" id="547442"/>
    <lineage>
        <taxon>Eukaryota</taxon>
        <taxon>Viridiplantae</taxon>
        <taxon>Streptophyta</taxon>
        <taxon>Embryophyta</taxon>
        <taxon>Tracheophyta</taxon>
        <taxon>Spermatophyta</taxon>
        <taxon>Magnoliopsida</taxon>
        <taxon>Liliopsida</taxon>
        <taxon>Poales</taxon>
        <taxon>Poaceae</taxon>
        <taxon>PACMAD clade</taxon>
        <taxon>Panicoideae</taxon>
        <taxon>Andropogonodae</taxon>
        <taxon>Paspaleae</taxon>
        <taxon>Paspalinae</taxon>
        <taxon>Paspalum</taxon>
    </lineage>
</organism>
<dbReference type="PANTHER" id="PTHR37984:SF5">
    <property type="entry name" value="PROTEIN NYNRIN-LIKE"/>
    <property type="match status" value="1"/>
</dbReference>
<evidence type="ECO:0000313" key="10">
    <source>
        <dbReference type="Proteomes" id="UP001341281"/>
    </source>
</evidence>
<dbReference type="FunFam" id="3.10.10.10:FF:000007">
    <property type="entry name" value="Retrovirus-related Pol polyprotein from transposon 17.6-like Protein"/>
    <property type="match status" value="1"/>
</dbReference>
<dbReference type="InterPro" id="IPR043128">
    <property type="entry name" value="Rev_trsase/Diguanyl_cyclase"/>
</dbReference>
<reference evidence="9 10" key="1">
    <citation type="submission" date="2024-02" db="EMBL/GenBank/DDBJ databases">
        <title>High-quality chromosome-scale genome assembly of Pensacola bahiagrass (Paspalum notatum Flugge var. saurae).</title>
        <authorList>
            <person name="Vega J.M."/>
            <person name="Podio M."/>
            <person name="Orjuela J."/>
            <person name="Siena L.A."/>
            <person name="Pessino S.C."/>
            <person name="Combes M.C."/>
            <person name="Mariac C."/>
            <person name="Albertini E."/>
            <person name="Pupilli F."/>
            <person name="Ortiz J.P.A."/>
            <person name="Leblanc O."/>
        </authorList>
    </citation>
    <scope>NUCLEOTIDE SEQUENCE [LARGE SCALE GENOMIC DNA]</scope>
    <source>
        <strain evidence="9">R1</strain>
        <tissue evidence="9">Leaf</tissue>
    </source>
</reference>
<dbReference type="GO" id="GO:0003964">
    <property type="term" value="F:RNA-directed DNA polymerase activity"/>
    <property type="evidence" value="ECO:0007669"/>
    <property type="project" value="UniProtKB-KW"/>
</dbReference>
<evidence type="ECO:0000256" key="5">
    <source>
        <dbReference type="ARBA" id="ARBA00022759"/>
    </source>
</evidence>
<dbReference type="CDD" id="cd09274">
    <property type="entry name" value="RNase_HI_RT_Ty3"/>
    <property type="match status" value="1"/>
</dbReference>
<dbReference type="InterPro" id="IPR000477">
    <property type="entry name" value="RT_dom"/>
</dbReference>
<evidence type="ECO:0000256" key="4">
    <source>
        <dbReference type="ARBA" id="ARBA00022722"/>
    </source>
</evidence>
<keyword evidence="5" id="KW-0255">Endonuclease</keyword>
<evidence type="ECO:0000256" key="1">
    <source>
        <dbReference type="ARBA" id="ARBA00022670"/>
    </source>
</evidence>
<dbReference type="SUPFAM" id="SSF56672">
    <property type="entry name" value="DNA/RNA polymerases"/>
    <property type="match status" value="1"/>
</dbReference>
<keyword evidence="3" id="KW-0548">Nucleotidyltransferase</keyword>
<dbReference type="Gene3D" id="3.10.10.10">
    <property type="entry name" value="HIV Type 1 Reverse Transcriptase, subunit A, domain 1"/>
    <property type="match status" value="1"/>
</dbReference>
<dbReference type="EMBL" id="CP144747">
    <property type="protein sequence ID" value="WVZ63768.1"/>
    <property type="molecule type" value="Genomic_DNA"/>
</dbReference>
<protein>
    <recommendedName>
        <fullName evidence="8">Reverse transcriptase domain-containing protein</fullName>
    </recommendedName>
</protein>
<dbReference type="Pfam" id="PF17917">
    <property type="entry name" value="RT_RNaseH"/>
    <property type="match status" value="1"/>
</dbReference>
<dbReference type="GO" id="GO:0004519">
    <property type="term" value="F:endonuclease activity"/>
    <property type="evidence" value="ECO:0007669"/>
    <property type="project" value="UniProtKB-KW"/>
</dbReference>
<keyword evidence="2" id="KW-0808">Transferase</keyword>
<dbReference type="GO" id="GO:0008233">
    <property type="term" value="F:peptidase activity"/>
    <property type="evidence" value="ECO:0007669"/>
    <property type="project" value="UniProtKB-KW"/>
</dbReference>
<accession>A0AAQ3SZ95</accession>
<gene>
    <name evidence="9" type="ORF">U9M48_013374</name>
</gene>
<proteinExistence type="predicted"/>
<evidence type="ECO:0000313" key="9">
    <source>
        <dbReference type="EMBL" id="WVZ63768.1"/>
    </source>
</evidence>
<keyword evidence="1" id="KW-0645">Protease</keyword>
<keyword evidence="10" id="KW-1185">Reference proteome</keyword>
<feature type="domain" description="Reverse transcriptase" evidence="8">
    <location>
        <begin position="1"/>
        <end position="113"/>
    </location>
</feature>
<dbReference type="Pfam" id="PF00078">
    <property type="entry name" value="RVT_1"/>
    <property type="match status" value="1"/>
</dbReference>
<evidence type="ECO:0000259" key="8">
    <source>
        <dbReference type="PROSITE" id="PS50878"/>
    </source>
</evidence>
<dbReference type="PANTHER" id="PTHR37984">
    <property type="entry name" value="PROTEIN CBG26694"/>
    <property type="match status" value="1"/>
</dbReference>
<keyword evidence="4" id="KW-0540">Nuclease</keyword>
<dbReference type="InterPro" id="IPR050951">
    <property type="entry name" value="Retrovirus_Pol_polyprotein"/>
</dbReference>
<dbReference type="PROSITE" id="PS50878">
    <property type="entry name" value="RT_POL"/>
    <property type="match status" value="1"/>
</dbReference>
<evidence type="ECO:0000256" key="2">
    <source>
        <dbReference type="ARBA" id="ARBA00022679"/>
    </source>
</evidence>
<keyword evidence="6" id="KW-0378">Hydrolase</keyword>
<dbReference type="Proteomes" id="UP001341281">
    <property type="component" value="Chromosome 03"/>
</dbReference>
<dbReference type="CDD" id="cd01647">
    <property type="entry name" value="RT_LTR"/>
    <property type="match status" value="1"/>
</dbReference>
<evidence type="ECO:0000256" key="3">
    <source>
        <dbReference type="ARBA" id="ARBA00022695"/>
    </source>
</evidence>
<sequence>MRSGYHQVLMHPNDVEKTAFWTHQGLFKFLVKPFGLTNAPATFQALMNDVLLPYLRWFVLVFFDDILIYSSSWAEHLRHVRAVLQTLQEHCLFLKRSKCEFGLTLVAYLGHVISANGVAMDKQKAVLDWPFPAFVKALRAFLGLAGYYRRFIQSFGTVAAPLTALLRKDGFKWGPSCSYPDFNQAFVVECDTSVSGFGAVLHQGAGAVAFLSRLIAPRHAKLAAYERELIGFVYAVRHWHPYLWGRRFVICTDHCSLRFLLDQRLTTIPQHQWASKLLGFDFTVEYKPGASNVVADVLSRRDEHKGALFALSGPHFALFDDLRGEIRTLPAPSALRDAILAGEKPIYVTFVRPIP</sequence>
<dbReference type="AlphaFoldDB" id="A0AAQ3SZ95"/>
<evidence type="ECO:0000256" key="6">
    <source>
        <dbReference type="ARBA" id="ARBA00022801"/>
    </source>
</evidence>